<dbReference type="Proteomes" id="UP000224629">
    <property type="component" value="Chromosome"/>
</dbReference>
<dbReference type="RefSeq" id="WP_099451929.1">
    <property type="nucleotide sequence ID" value="NZ_CP024161.1"/>
</dbReference>
<evidence type="ECO:0000256" key="2">
    <source>
        <dbReference type="SAM" id="Phobius"/>
    </source>
</evidence>
<keyword evidence="2" id="KW-0812">Transmembrane</keyword>
<sequence length="471" mass="55772">MNWNQDQSKQNPKNKETKQPNFFIPRNPNQNNSNKNQNSNFASRDRNYQQYNNFQKTNYAKEQRFDNPNPFEGEVIEKTSIINKNELEAQNSPEYYSQPEDSSSYSNHLKNNRQFQETYQSVENNNKTKEKQEKPKKTAKIPRQNLSNLLHEDENQFFNFLADAKSVVELTDLNSKMSYREQHTNWINSFYHLNSEIFQKHEKSTKKKLNIIEKLWNNISLTGKSVYYTIATLLISLLMLVFWLIFAGFNNFTFWQYATFVGSFASFLIIVQLLVYFNNSKNRQKSQKIIFYYVADSSFLLINYLVRLVFLLSPLFADKLIVFNQNQDISQLFQTGGDILSSTNEYTKILHFIALFPSISYFLGLCFFIPLKWSQFVKNFWLIFGIFKVFSYLNLVKEYRARNNDDNLQKKLNSKWVNLYKIGRPLTNSFHPAFLYAFKVIKTNPNLPISEQDKLVSYVFNSVNNDIVKYR</sequence>
<feature type="region of interest" description="Disordered" evidence="1">
    <location>
        <begin position="123"/>
        <end position="144"/>
    </location>
</feature>
<feature type="compositionally biased region" description="Low complexity" evidence="1">
    <location>
        <begin position="27"/>
        <end position="40"/>
    </location>
</feature>
<keyword evidence="2" id="KW-0472">Membrane</keyword>
<reference evidence="3" key="1">
    <citation type="submission" date="2017-10" db="EMBL/GenBank/DDBJ databases">
        <title>Genome-wide analysis of the first isolated strain mycoplasma dispar GS01.</title>
        <authorList>
            <person name="Hao H."/>
            <person name="Chen S."/>
            <person name="Zhao P."/>
            <person name="Chu Y."/>
            <person name="Liu Y."/>
        </authorList>
    </citation>
    <scope>NUCLEOTIDE SEQUENCE [LARGE SCALE GENOMIC DNA]</scope>
    <source>
        <strain evidence="3">GS01</strain>
    </source>
</reference>
<feature type="transmembrane region" description="Helical" evidence="2">
    <location>
        <begin position="289"/>
        <end position="310"/>
    </location>
</feature>
<evidence type="ECO:0008006" key="5">
    <source>
        <dbReference type="Google" id="ProtNLM"/>
    </source>
</evidence>
<organism evidence="3 4">
    <name type="scientific">Mesomycoplasma dispar</name>
    <dbReference type="NCBI Taxonomy" id="86660"/>
    <lineage>
        <taxon>Bacteria</taxon>
        <taxon>Bacillati</taxon>
        <taxon>Mycoplasmatota</taxon>
        <taxon>Mycoplasmoidales</taxon>
        <taxon>Metamycoplasmataceae</taxon>
        <taxon>Mesomycoplasma</taxon>
    </lineage>
</organism>
<feature type="compositionally biased region" description="Basic and acidic residues" evidence="1">
    <location>
        <begin position="126"/>
        <end position="136"/>
    </location>
</feature>
<evidence type="ECO:0000256" key="1">
    <source>
        <dbReference type="SAM" id="MobiDB-lite"/>
    </source>
</evidence>
<gene>
    <name evidence="3" type="ORF">CSW10_01950</name>
</gene>
<protein>
    <recommendedName>
        <fullName evidence="5">Transmembrane protein</fullName>
    </recommendedName>
</protein>
<keyword evidence="2" id="KW-1133">Transmembrane helix</keyword>
<dbReference type="EMBL" id="CP024161">
    <property type="protein sequence ID" value="ATP59689.1"/>
    <property type="molecule type" value="Genomic_DNA"/>
</dbReference>
<feature type="transmembrane region" description="Helical" evidence="2">
    <location>
        <begin position="349"/>
        <end position="369"/>
    </location>
</feature>
<feature type="transmembrane region" description="Helical" evidence="2">
    <location>
        <begin position="226"/>
        <end position="249"/>
    </location>
</feature>
<evidence type="ECO:0000313" key="4">
    <source>
        <dbReference type="Proteomes" id="UP000224629"/>
    </source>
</evidence>
<name>A0ABM6PRI8_9BACT</name>
<proteinExistence type="predicted"/>
<evidence type="ECO:0000313" key="3">
    <source>
        <dbReference type="EMBL" id="ATP59689.1"/>
    </source>
</evidence>
<feature type="region of interest" description="Disordered" evidence="1">
    <location>
        <begin position="87"/>
        <end position="108"/>
    </location>
</feature>
<feature type="compositionally biased region" description="Polar residues" evidence="1">
    <location>
        <begin position="1"/>
        <end position="11"/>
    </location>
</feature>
<feature type="transmembrane region" description="Helical" evidence="2">
    <location>
        <begin position="255"/>
        <end position="277"/>
    </location>
</feature>
<accession>A0ABM6PRI8</accession>
<feature type="region of interest" description="Disordered" evidence="1">
    <location>
        <begin position="1"/>
        <end position="44"/>
    </location>
</feature>
<keyword evidence="4" id="KW-1185">Reference proteome</keyword>